<reference evidence="7" key="2">
    <citation type="submission" date="2025-08" db="UniProtKB">
        <authorList>
            <consortium name="Ensembl"/>
        </authorList>
    </citation>
    <scope>IDENTIFICATION</scope>
    <source>
        <strain evidence="7">Hd-rR</strain>
    </source>
</reference>
<evidence type="ECO:0000256" key="4">
    <source>
        <dbReference type="SAM" id="MobiDB-lite"/>
    </source>
</evidence>
<dbReference type="AlphaFoldDB" id="A0A3B3ICZ3"/>
<feature type="compositionally biased region" description="Polar residues" evidence="4">
    <location>
        <begin position="88"/>
        <end position="113"/>
    </location>
</feature>
<dbReference type="InterPro" id="IPR001916">
    <property type="entry name" value="Glyco_hydro_22"/>
</dbReference>
<dbReference type="PANTHER" id="PTHR11407:SF63">
    <property type="entry name" value="LYSOZYME C"/>
    <property type="match status" value="1"/>
</dbReference>
<organism evidence="7 8">
    <name type="scientific">Oryzias latipes</name>
    <name type="common">Japanese rice fish</name>
    <name type="synonym">Japanese killifish</name>
    <dbReference type="NCBI Taxonomy" id="8090"/>
    <lineage>
        <taxon>Eukaryota</taxon>
        <taxon>Metazoa</taxon>
        <taxon>Chordata</taxon>
        <taxon>Craniata</taxon>
        <taxon>Vertebrata</taxon>
        <taxon>Euteleostomi</taxon>
        <taxon>Actinopterygii</taxon>
        <taxon>Neopterygii</taxon>
        <taxon>Teleostei</taxon>
        <taxon>Neoteleostei</taxon>
        <taxon>Acanthomorphata</taxon>
        <taxon>Ovalentaria</taxon>
        <taxon>Atherinomorphae</taxon>
        <taxon>Beloniformes</taxon>
        <taxon>Adrianichthyidae</taxon>
        <taxon>Oryziinae</taxon>
        <taxon>Oryzias</taxon>
    </lineage>
</organism>
<keyword evidence="5" id="KW-0732">Signal</keyword>
<reference evidence="7" key="3">
    <citation type="submission" date="2025-09" db="UniProtKB">
        <authorList>
            <consortium name="Ensembl"/>
        </authorList>
    </citation>
    <scope>IDENTIFICATION</scope>
    <source>
        <strain evidence="7">Hd-rR</strain>
    </source>
</reference>
<dbReference type="GeneTree" id="ENSGT00770000121010"/>
<dbReference type="Ensembl" id="ENSORLT00000042215.1">
    <property type="protein sequence ID" value="ENSORLP00000041988.1"/>
    <property type="gene ID" value="ENSORLG00000001411.2"/>
</dbReference>
<protein>
    <recommendedName>
        <fullName evidence="1">lysozyme</fullName>
        <ecNumber evidence="1">3.2.1.17</ecNumber>
    </recommendedName>
</protein>
<dbReference type="InterPro" id="IPR019799">
    <property type="entry name" value="Glyco_hydro_22_CS"/>
</dbReference>
<feature type="region of interest" description="Disordered" evidence="4">
    <location>
        <begin position="83"/>
        <end position="334"/>
    </location>
</feature>
<gene>
    <name evidence="7" type="primary">LOC101173764</name>
</gene>
<dbReference type="EC" id="3.2.1.17" evidence="1"/>
<accession>A0A3B3ICZ3</accession>
<dbReference type="Pfam" id="PF00062">
    <property type="entry name" value="Lys"/>
    <property type="match status" value="1"/>
</dbReference>
<dbReference type="GO" id="GO:0042742">
    <property type="term" value="P:defense response to bacterium"/>
    <property type="evidence" value="ECO:0007669"/>
    <property type="project" value="UniProtKB-KW"/>
</dbReference>
<evidence type="ECO:0000256" key="3">
    <source>
        <dbReference type="ARBA" id="ARBA00023157"/>
    </source>
</evidence>
<name>A0A3B3ICZ3_ORYLA</name>
<evidence type="ECO:0000256" key="5">
    <source>
        <dbReference type="SAM" id="SignalP"/>
    </source>
</evidence>
<dbReference type="InParanoid" id="A0A3B3ICZ3"/>
<evidence type="ECO:0000259" key="6">
    <source>
        <dbReference type="PROSITE" id="PS00128"/>
    </source>
</evidence>
<feature type="compositionally biased region" description="Basic and acidic residues" evidence="4">
    <location>
        <begin position="202"/>
        <end position="221"/>
    </location>
</feature>
<keyword evidence="3" id="KW-1015">Disulfide bond</keyword>
<feature type="chain" id="PRO_5017429420" description="lysozyme" evidence="5">
    <location>
        <begin position="22"/>
        <end position="409"/>
    </location>
</feature>
<keyword evidence="2" id="KW-0929">Antimicrobial</keyword>
<dbReference type="GO" id="GO:0003796">
    <property type="term" value="F:lysozyme activity"/>
    <property type="evidence" value="ECO:0007669"/>
    <property type="project" value="UniProtKB-EC"/>
</dbReference>
<keyword evidence="8" id="KW-1185">Reference proteome</keyword>
<feature type="signal peptide" evidence="5">
    <location>
        <begin position="1"/>
        <end position="21"/>
    </location>
</feature>
<dbReference type="GO" id="GO:0031640">
    <property type="term" value="P:killing of cells of another organism"/>
    <property type="evidence" value="ECO:0007669"/>
    <property type="project" value="UniProtKB-KW"/>
</dbReference>
<feature type="compositionally biased region" description="Polar residues" evidence="4">
    <location>
        <begin position="178"/>
        <end position="197"/>
    </location>
</feature>
<feature type="domain" description="Glycosyl hydrolases family 22 (GH22)" evidence="6">
    <location>
        <begin position="361"/>
        <end position="379"/>
    </location>
</feature>
<feature type="compositionally biased region" description="Polar residues" evidence="4">
    <location>
        <begin position="252"/>
        <end position="271"/>
    </location>
</feature>
<evidence type="ECO:0000256" key="2">
    <source>
        <dbReference type="ARBA" id="ARBA00022638"/>
    </source>
</evidence>
<dbReference type="Gene3D" id="1.10.530.10">
    <property type="match status" value="1"/>
</dbReference>
<dbReference type="PANTHER" id="PTHR11407">
    <property type="entry name" value="LYSOZYME C"/>
    <property type="match status" value="1"/>
</dbReference>
<evidence type="ECO:0000256" key="1">
    <source>
        <dbReference type="ARBA" id="ARBA00012732"/>
    </source>
</evidence>
<dbReference type="SUPFAM" id="SSF53955">
    <property type="entry name" value="Lysozyme-like"/>
    <property type="match status" value="1"/>
</dbReference>
<dbReference type="PROSITE" id="PS51348">
    <property type="entry name" value="GLYCOSYL_HYDROL_F22_2"/>
    <property type="match status" value="1"/>
</dbReference>
<sequence length="409" mass="45259">MKLGLLLALSVAALVLNLSEGRIVSKCELRQKLQEVLPLPRKYGRYKDQILALVTCELERRSHLDSSLVTGNAVLPTAAARRTTQAAEGNQTATEQDIISTISSAPMTNSTDGSFRRKRWAPFNDFREKSDKRRGNKGRGHDESGDSDNSSEENHKKKKNSKKSHESSEEESHEMENQEANKPTASSGTTEMSNAVSGNARLKRDASSKEKGNKRQGDRGHGDKRRGKKERGHDESEGNENSREESHGMENQGANKPTASSSTTEMSNAVSGNARLKRDASSKEKGNRGRGNKGQADKKRGNNGRQNDKKENKPSKHSHESSSQEKDNVKPNQGPAIYFGLFQLSDSYFCDSGNGSSKNLCNKNCSAFIDDNIADDLECFANKGYWRWILDEVSSSCSNQQDTYFNECQ</sequence>
<feature type="compositionally biased region" description="Basic and acidic residues" evidence="4">
    <location>
        <begin position="125"/>
        <end position="144"/>
    </location>
</feature>
<dbReference type="SMART" id="SM00263">
    <property type="entry name" value="LYZ1"/>
    <property type="match status" value="1"/>
</dbReference>
<dbReference type="Bgee" id="ENSORLG00000001411">
    <property type="expression patterns" value="Expressed in pharyngeal gill and 7 other cell types or tissues"/>
</dbReference>
<evidence type="ECO:0000313" key="7">
    <source>
        <dbReference type="Ensembl" id="ENSORLP00000041988.1"/>
    </source>
</evidence>
<proteinExistence type="predicted"/>
<dbReference type="PROSITE" id="PS00128">
    <property type="entry name" value="GLYCOSYL_HYDROL_F22_1"/>
    <property type="match status" value="1"/>
</dbReference>
<reference evidence="7 8" key="1">
    <citation type="journal article" date="2007" name="Nature">
        <title>The medaka draft genome and insights into vertebrate genome evolution.</title>
        <authorList>
            <person name="Kasahara M."/>
            <person name="Naruse K."/>
            <person name="Sasaki S."/>
            <person name="Nakatani Y."/>
            <person name="Qu W."/>
            <person name="Ahsan B."/>
            <person name="Yamada T."/>
            <person name="Nagayasu Y."/>
            <person name="Doi K."/>
            <person name="Kasai Y."/>
            <person name="Jindo T."/>
            <person name="Kobayashi D."/>
            <person name="Shimada A."/>
            <person name="Toyoda A."/>
            <person name="Kuroki Y."/>
            <person name="Fujiyama A."/>
            <person name="Sasaki T."/>
            <person name="Shimizu A."/>
            <person name="Asakawa S."/>
            <person name="Shimizu N."/>
            <person name="Hashimoto S."/>
            <person name="Yang J."/>
            <person name="Lee Y."/>
            <person name="Matsushima K."/>
            <person name="Sugano S."/>
            <person name="Sakaizumi M."/>
            <person name="Narita T."/>
            <person name="Ohishi K."/>
            <person name="Haga S."/>
            <person name="Ohta F."/>
            <person name="Nomoto H."/>
            <person name="Nogata K."/>
            <person name="Morishita T."/>
            <person name="Endo T."/>
            <person name="Shin-I T."/>
            <person name="Takeda H."/>
            <person name="Morishita S."/>
            <person name="Kohara Y."/>
        </authorList>
    </citation>
    <scope>NUCLEOTIDE SEQUENCE [LARGE SCALE GENOMIC DNA]</scope>
    <source>
        <strain evidence="7 8">Hd-rR</strain>
    </source>
</reference>
<feature type="compositionally biased region" description="Basic and acidic residues" evidence="4">
    <location>
        <begin position="295"/>
        <end position="329"/>
    </location>
</feature>
<keyword evidence="2" id="KW-0081">Bacteriolytic enzyme</keyword>
<feature type="compositionally biased region" description="Basic and acidic residues" evidence="4">
    <location>
        <begin position="276"/>
        <end position="287"/>
    </location>
</feature>
<dbReference type="Proteomes" id="UP000001038">
    <property type="component" value="Chromosome 1"/>
</dbReference>
<feature type="compositionally biased region" description="Basic and acidic residues" evidence="4">
    <location>
        <begin position="231"/>
        <end position="248"/>
    </location>
</feature>
<evidence type="ECO:0000313" key="8">
    <source>
        <dbReference type="Proteomes" id="UP000001038"/>
    </source>
</evidence>
<dbReference type="InterPro" id="IPR023346">
    <property type="entry name" value="Lysozyme-like_dom_sf"/>
</dbReference>